<organism evidence="3 4">
    <name type="scientific">Micromonospora deserti</name>
    <dbReference type="NCBI Taxonomy" id="2070366"/>
    <lineage>
        <taxon>Bacteria</taxon>
        <taxon>Bacillati</taxon>
        <taxon>Actinomycetota</taxon>
        <taxon>Actinomycetes</taxon>
        <taxon>Micromonosporales</taxon>
        <taxon>Micromonosporaceae</taxon>
        <taxon>Micromonospora</taxon>
    </lineage>
</organism>
<dbReference type="Proteomes" id="UP000248749">
    <property type="component" value="Unassembled WGS sequence"/>
</dbReference>
<proteinExistence type="predicted"/>
<feature type="chain" id="PRO_5015875970" evidence="2">
    <location>
        <begin position="28"/>
        <end position="219"/>
    </location>
</feature>
<dbReference type="AlphaFoldDB" id="A0A2W2CVP1"/>
<dbReference type="RefSeq" id="WP_111132882.1">
    <property type="nucleotide sequence ID" value="NZ_POUB01000016.1"/>
</dbReference>
<keyword evidence="4" id="KW-1185">Reference proteome</keyword>
<feature type="region of interest" description="Disordered" evidence="1">
    <location>
        <begin position="187"/>
        <end position="219"/>
    </location>
</feature>
<evidence type="ECO:0000313" key="3">
    <source>
        <dbReference type="EMBL" id="PZG01971.1"/>
    </source>
</evidence>
<evidence type="ECO:0000256" key="1">
    <source>
        <dbReference type="SAM" id="MobiDB-lite"/>
    </source>
</evidence>
<dbReference type="EMBL" id="POUB01000016">
    <property type="protein sequence ID" value="PZG01971.1"/>
    <property type="molecule type" value="Genomic_DNA"/>
</dbReference>
<keyword evidence="2" id="KW-0732">Signal</keyword>
<sequence length="219" mass="22710">MAGYHRTRFAVCGAILLILVMAAPASAADVAGRVPGTPEQVADEPDPTTRPTMPPRSPAALPTPISTVTAPPEWSPARCATGAITDVRADRDESGAPRLWISGWIQPCADAASTNGFTVVRFYGGTGVRSRGPVPYQSMSGPTPFTFQISGIRLNLAPDMTALCVAYAVDGRVACLGVDAGGPGELPVAAPIPTDDPRVLGPVSREHDYTPDPTCGTCL</sequence>
<feature type="region of interest" description="Disordered" evidence="1">
    <location>
        <begin position="31"/>
        <end position="72"/>
    </location>
</feature>
<reference evidence="3 4" key="1">
    <citation type="submission" date="2018-01" db="EMBL/GenBank/DDBJ databases">
        <title>Draft genome sequence of Salinispora sp. 13K206.</title>
        <authorList>
            <person name="Sahin N."/>
            <person name="Saygin H."/>
            <person name="Ay H."/>
        </authorList>
    </citation>
    <scope>NUCLEOTIDE SEQUENCE [LARGE SCALE GENOMIC DNA]</scope>
    <source>
        <strain evidence="3 4">13K206</strain>
    </source>
</reference>
<comment type="caution">
    <text evidence="3">The sequence shown here is derived from an EMBL/GenBank/DDBJ whole genome shotgun (WGS) entry which is preliminary data.</text>
</comment>
<feature type="signal peptide" evidence="2">
    <location>
        <begin position="1"/>
        <end position="27"/>
    </location>
</feature>
<gene>
    <name evidence="3" type="ORF">C1I99_04565</name>
</gene>
<evidence type="ECO:0000256" key="2">
    <source>
        <dbReference type="SAM" id="SignalP"/>
    </source>
</evidence>
<accession>A0A2W2CVP1</accession>
<evidence type="ECO:0000313" key="4">
    <source>
        <dbReference type="Proteomes" id="UP000248749"/>
    </source>
</evidence>
<protein>
    <submittedName>
        <fullName evidence="3">Uncharacterized protein</fullName>
    </submittedName>
</protein>
<name>A0A2W2CVP1_9ACTN</name>